<evidence type="ECO:0000313" key="2">
    <source>
        <dbReference type="Proteomes" id="UP001556367"/>
    </source>
</evidence>
<accession>A0ABR3JDX6</accession>
<protein>
    <submittedName>
        <fullName evidence="1">Uncharacterized protein</fullName>
    </submittedName>
</protein>
<dbReference type="Proteomes" id="UP001556367">
    <property type="component" value="Unassembled WGS sequence"/>
</dbReference>
<name>A0ABR3JDX6_9AGAR</name>
<evidence type="ECO:0000313" key="1">
    <source>
        <dbReference type="EMBL" id="KAL0953627.1"/>
    </source>
</evidence>
<sequence length="99" mass="11257">MQTACRAIRNSTSFFSSPDGDLFTELISKLPHGLFSSSFDQWMILTPRAKEFPRRMAGGHSQLASALAVYLRLRRVESFIKLVFVSYSKIQRPPITFPC</sequence>
<proteinExistence type="predicted"/>
<keyword evidence="2" id="KW-1185">Reference proteome</keyword>
<comment type="caution">
    <text evidence="1">The sequence shown here is derived from an EMBL/GenBank/DDBJ whole genome shotgun (WGS) entry which is preliminary data.</text>
</comment>
<reference evidence="2" key="1">
    <citation type="submission" date="2024-06" db="EMBL/GenBank/DDBJ databases">
        <title>Multi-omics analyses provide insights into the biosynthesis of the anticancer antibiotic pleurotin in Hohenbuehelia grisea.</title>
        <authorList>
            <person name="Weaver J.A."/>
            <person name="Alberti F."/>
        </authorList>
    </citation>
    <scope>NUCLEOTIDE SEQUENCE [LARGE SCALE GENOMIC DNA]</scope>
    <source>
        <strain evidence="2">T-177</strain>
    </source>
</reference>
<dbReference type="EMBL" id="JASNQZ010000008">
    <property type="protein sequence ID" value="KAL0953627.1"/>
    <property type="molecule type" value="Genomic_DNA"/>
</dbReference>
<organism evidence="1 2">
    <name type="scientific">Hohenbuehelia grisea</name>
    <dbReference type="NCBI Taxonomy" id="104357"/>
    <lineage>
        <taxon>Eukaryota</taxon>
        <taxon>Fungi</taxon>
        <taxon>Dikarya</taxon>
        <taxon>Basidiomycota</taxon>
        <taxon>Agaricomycotina</taxon>
        <taxon>Agaricomycetes</taxon>
        <taxon>Agaricomycetidae</taxon>
        <taxon>Agaricales</taxon>
        <taxon>Pleurotineae</taxon>
        <taxon>Pleurotaceae</taxon>
        <taxon>Hohenbuehelia</taxon>
    </lineage>
</organism>
<gene>
    <name evidence="1" type="ORF">HGRIS_004832</name>
</gene>